<evidence type="ECO:0000256" key="1">
    <source>
        <dbReference type="SAM" id="SignalP"/>
    </source>
</evidence>
<evidence type="ECO:0000313" key="3">
    <source>
        <dbReference type="EMBL" id="SFU85981.1"/>
    </source>
</evidence>
<accession>A0A1I7JLG8</accession>
<dbReference type="RefSeq" id="WP_068840057.1">
    <property type="nucleotide sequence ID" value="NZ_BMXC01000003.1"/>
</dbReference>
<dbReference type="Proteomes" id="UP000182491">
    <property type="component" value="Unassembled WGS sequence"/>
</dbReference>
<organism evidence="3 4">
    <name type="scientific">Pontibacter akesuensis</name>
    <dbReference type="NCBI Taxonomy" id="388950"/>
    <lineage>
        <taxon>Bacteria</taxon>
        <taxon>Pseudomonadati</taxon>
        <taxon>Bacteroidota</taxon>
        <taxon>Cytophagia</taxon>
        <taxon>Cytophagales</taxon>
        <taxon>Hymenobacteraceae</taxon>
        <taxon>Pontibacter</taxon>
    </lineage>
</organism>
<sequence length="142" mass="15309">MKKTLYLLTLCLTFALSSNAQSKAETEVAAAVDKLKTAMVDGNQQALEAITANELSYGHSSGNIEDKAAFVSSLTSGKSDFVTMDLTEQTVKVAGKTAIVRHKLSAETNDSGKPGTVKLGVMLVWQKQQGQWKLLARQAYKI</sequence>
<name>A0A1I7JLG8_9BACT</name>
<keyword evidence="1" id="KW-0732">Signal</keyword>
<dbReference type="SUPFAM" id="SSF54427">
    <property type="entry name" value="NTF2-like"/>
    <property type="match status" value="1"/>
</dbReference>
<gene>
    <name evidence="3" type="ORF">SAMN04487941_2998</name>
</gene>
<dbReference type="InterPro" id="IPR032710">
    <property type="entry name" value="NTF2-like_dom_sf"/>
</dbReference>
<reference evidence="4" key="1">
    <citation type="submission" date="2016-10" db="EMBL/GenBank/DDBJ databases">
        <authorList>
            <person name="Varghese N."/>
        </authorList>
    </citation>
    <scope>NUCLEOTIDE SEQUENCE [LARGE SCALE GENOMIC DNA]</scope>
    <source>
        <strain evidence="4">DSM 18820</strain>
    </source>
</reference>
<dbReference type="Pfam" id="PF14534">
    <property type="entry name" value="DUF4440"/>
    <property type="match status" value="1"/>
</dbReference>
<evidence type="ECO:0000313" key="4">
    <source>
        <dbReference type="Proteomes" id="UP000182491"/>
    </source>
</evidence>
<dbReference type="STRING" id="388950.GCA_001611675_02067"/>
<dbReference type="OrthoDB" id="5383110at2"/>
<dbReference type="EMBL" id="FPCA01000003">
    <property type="protein sequence ID" value="SFU85981.1"/>
    <property type="molecule type" value="Genomic_DNA"/>
</dbReference>
<keyword evidence="4" id="KW-1185">Reference proteome</keyword>
<dbReference type="InterPro" id="IPR027843">
    <property type="entry name" value="DUF4440"/>
</dbReference>
<feature type="chain" id="PRO_5010374866" description="DUF4440 domain-containing protein" evidence="1">
    <location>
        <begin position="21"/>
        <end position="142"/>
    </location>
</feature>
<dbReference type="Gene3D" id="3.10.450.50">
    <property type="match status" value="1"/>
</dbReference>
<dbReference type="AlphaFoldDB" id="A0A1I7JLG8"/>
<protein>
    <recommendedName>
        <fullName evidence="2">DUF4440 domain-containing protein</fullName>
    </recommendedName>
</protein>
<evidence type="ECO:0000259" key="2">
    <source>
        <dbReference type="Pfam" id="PF14534"/>
    </source>
</evidence>
<proteinExistence type="predicted"/>
<feature type="domain" description="DUF4440" evidence="2">
    <location>
        <begin position="29"/>
        <end position="134"/>
    </location>
</feature>
<feature type="signal peptide" evidence="1">
    <location>
        <begin position="1"/>
        <end position="20"/>
    </location>
</feature>